<dbReference type="Gene3D" id="1.20.1600.10">
    <property type="entry name" value="Outer membrane efflux proteins (OEP)"/>
    <property type="match status" value="1"/>
</dbReference>
<dbReference type="EMBL" id="SMGK01000004">
    <property type="protein sequence ID" value="TCK71916.1"/>
    <property type="molecule type" value="Genomic_DNA"/>
</dbReference>
<dbReference type="InterPro" id="IPR003423">
    <property type="entry name" value="OMP_efflux"/>
</dbReference>
<dbReference type="GO" id="GO:0015562">
    <property type="term" value="F:efflux transmembrane transporter activity"/>
    <property type="evidence" value="ECO:0007669"/>
    <property type="project" value="InterPro"/>
</dbReference>
<comment type="similarity">
    <text evidence="2">Belongs to the outer membrane factor (OMF) (TC 1.B.17) family.</text>
</comment>
<dbReference type="Pfam" id="PF02321">
    <property type="entry name" value="OEP"/>
    <property type="match status" value="1"/>
</dbReference>
<dbReference type="Proteomes" id="UP000295210">
    <property type="component" value="Unassembled WGS sequence"/>
</dbReference>
<evidence type="ECO:0000256" key="7">
    <source>
        <dbReference type="ARBA" id="ARBA00023237"/>
    </source>
</evidence>
<sequence length="486" mass="52160">MQLMDMDLDPLEFLTARRRALVGLGICLAFSAGVPLQAQSSLQGQMQLSAQVSAQTQAGSAAPSAPPVMISLDEAIRRAEINDPTYAGAVASGKTAAYDRGIARSTLLPGVIFHNQALYTQPNGLVNQGGQTGSQAAPIFIANNAVHEYASQAEVTETIGLARIASYQRVDFLAAQAAAEQEIARRGLVATVVNSYYSLLAADQKYTVTERAYDEAQNFDKLTRELEQGREVAHADVLKADLQMQQRSRDRDDARLNAERARLDLAVLLFPDPRTAFALEDGGAQPALPSRGDVEAAAQKNNPQLRSALAAVGASQKEVVAAKAGYLPDVGLAAVYGIDAPQFALSGPLVPGAGQAQNLGYSAAVTLDIPVWDWFATHDRVKQSEIRRQVAVTQLSYTQKRLIAQFDELYSEAVTAHDQLQSLSTSVNTAREGLRLTSLRYKAGESTALEVVDAQNQLTFAESARADGIVRYRMALANLQTLTGTL</sequence>
<evidence type="ECO:0000256" key="6">
    <source>
        <dbReference type="ARBA" id="ARBA00023136"/>
    </source>
</evidence>
<keyword evidence="4" id="KW-1134">Transmembrane beta strand</keyword>
<keyword evidence="9" id="KW-1185">Reference proteome</keyword>
<evidence type="ECO:0000313" key="8">
    <source>
        <dbReference type="EMBL" id="TCK71916.1"/>
    </source>
</evidence>
<dbReference type="AlphaFoldDB" id="A0A4R1L1S4"/>
<comment type="subcellular location">
    <subcellularLocation>
        <location evidence="1">Cell outer membrane</location>
    </subcellularLocation>
</comment>
<dbReference type="GO" id="GO:0009279">
    <property type="term" value="C:cell outer membrane"/>
    <property type="evidence" value="ECO:0007669"/>
    <property type="project" value="UniProtKB-SubCell"/>
</dbReference>
<gene>
    <name evidence="8" type="ORF">C7378_2538</name>
</gene>
<comment type="caution">
    <text evidence="8">The sequence shown here is derived from an EMBL/GenBank/DDBJ whole genome shotgun (WGS) entry which is preliminary data.</text>
</comment>
<keyword evidence="3" id="KW-0813">Transport</keyword>
<dbReference type="GO" id="GO:1990281">
    <property type="term" value="C:efflux pump complex"/>
    <property type="evidence" value="ECO:0007669"/>
    <property type="project" value="TreeGrafter"/>
</dbReference>
<organism evidence="8 9">
    <name type="scientific">Acidipila rosea</name>
    <dbReference type="NCBI Taxonomy" id="768535"/>
    <lineage>
        <taxon>Bacteria</taxon>
        <taxon>Pseudomonadati</taxon>
        <taxon>Acidobacteriota</taxon>
        <taxon>Terriglobia</taxon>
        <taxon>Terriglobales</taxon>
        <taxon>Acidobacteriaceae</taxon>
        <taxon>Acidipila</taxon>
    </lineage>
</organism>
<evidence type="ECO:0000256" key="4">
    <source>
        <dbReference type="ARBA" id="ARBA00022452"/>
    </source>
</evidence>
<keyword evidence="6" id="KW-0472">Membrane</keyword>
<dbReference type="PANTHER" id="PTHR30026:SF20">
    <property type="entry name" value="OUTER MEMBRANE PROTEIN TOLC"/>
    <property type="match status" value="1"/>
</dbReference>
<accession>A0A4R1L1S4</accession>
<dbReference type="PANTHER" id="PTHR30026">
    <property type="entry name" value="OUTER MEMBRANE PROTEIN TOLC"/>
    <property type="match status" value="1"/>
</dbReference>
<name>A0A4R1L1S4_9BACT</name>
<dbReference type="GO" id="GO:0015288">
    <property type="term" value="F:porin activity"/>
    <property type="evidence" value="ECO:0007669"/>
    <property type="project" value="TreeGrafter"/>
</dbReference>
<evidence type="ECO:0000256" key="5">
    <source>
        <dbReference type="ARBA" id="ARBA00022692"/>
    </source>
</evidence>
<evidence type="ECO:0000256" key="2">
    <source>
        <dbReference type="ARBA" id="ARBA00007613"/>
    </source>
</evidence>
<dbReference type="InterPro" id="IPR051906">
    <property type="entry name" value="TolC-like"/>
</dbReference>
<evidence type="ECO:0000313" key="9">
    <source>
        <dbReference type="Proteomes" id="UP000295210"/>
    </source>
</evidence>
<keyword evidence="5" id="KW-0812">Transmembrane</keyword>
<evidence type="ECO:0000256" key="1">
    <source>
        <dbReference type="ARBA" id="ARBA00004442"/>
    </source>
</evidence>
<proteinExistence type="inferred from homology"/>
<protein>
    <submittedName>
        <fullName evidence="8">Outer membrane protein TolC</fullName>
    </submittedName>
</protein>
<keyword evidence="7" id="KW-0998">Cell outer membrane</keyword>
<dbReference type="SUPFAM" id="SSF56954">
    <property type="entry name" value="Outer membrane efflux proteins (OEP)"/>
    <property type="match status" value="1"/>
</dbReference>
<reference evidence="8 9" key="1">
    <citation type="submission" date="2019-03" db="EMBL/GenBank/DDBJ databases">
        <title>Genomic Encyclopedia of Type Strains, Phase IV (KMG-IV): sequencing the most valuable type-strain genomes for metagenomic binning, comparative biology and taxonomic classification.</title>
        <authorList>
            <person name="Goeker M."/>
        </authorList>
    </citation>
    <scope>NUCLEOTIDE SEQUENCE [LARGE SCALE GENOMIC DNA]</scope>
    <source>
        <strain evidence="8 9">DSM 103428</strain>
    </source>
</reference>
<evidence type="ECO:0000256" key="3">
    <source>
        <dbReference type="ARBA" id="ARBA00022448"/>
    </source>
</evidence>